<feature type="repeat" description="PPR" evidence="3">
    <location>
        <begin position="69"/>
        <end position="103"/>
    </location>
</feature>
<dbReference type="GO" id="GO:0003729">
    <property type="term" value="F:mRNA binding"/>
    <property type="evidence" value="ECO:0007669"/>
    <property type="project" value="UniProtKB-ARBA"/>
</dbReference>
<dbReference type="Pfam" id="PF01535">
    <property type="entry name" value="PPR"/>
    <property type="match status" value="3"/>
</dbReference>
<dbReference type="InterPro" id="IPR046960">
    <property type="entry name" value="PPR_At4g14850-like_plant"/>
</dbReference>
<dbReference type="FunFam" id="1.25.40.10:FF:000361">
    <property type="entry name" value="Pentatricopeptide repeat-containing protein chloroplastic"/>
    <property type="match status" value="1"/>
</dbReference>
<sequence length="618" mass="69154">MCFLKNPKQLKALFLAAKDKRTLIKIHALMIKTNLSAYGNSVGRIIALYGGKNDIVSARKLFEELPLRGVDTYNSIIIAYSRKESPFEVLGLYNQMIKEDVRPDSSTFTVALKACVSLMDLKMGEEIWRKAVELGYGNDVFVGSSMLNLYVKCGKMNEAMVAFEKMQRKDLVCWSSMINGLVFNGQPREAVDAYKRMKKEGIDGDEVVMMGLIQACADLGDSRFGLSVHGYSIRRHLNLDVKVQTSLVDMYAKTGHLDLASHVFKNMSRINIVTWGALISGFAQNGLAGSTLELLMEMQSCGFEPDSVSLVSALLACAQIGFLKLGKSIHGYTVRRFDFNLVLGTSVIDMYSKCGVPSCARALFDQMQSRDLISWNVIIASYGIHGHGEEALSLFLQMIETMVKPDHSTFASLLSALSHSGLVEEGRYWFDLMVSKYKIQPTEKHYACMVDLLARAGEVEEALKIVDSMSTEPGLAVWVALLSGCHNHKKFSIGEKVAKKVLKLNPDDLGIHALVSNFFAMEQKWEEVAGVRKTMRKSGMKKVPGYSVVEVNGELHAFIMEDKSHNQYEDIVYVLKKLYLEMRAISSWLQGHMEEHEEHDPLSTAAQYAPTYYLKIRL</sequence>
<dbReference type="Pfam" id="PF20431">
    <property type="entry name" value="E_motif"/>
    <property type="match status" value="1"/>
</dbReference>
<keyword evidence="1" id="KW-0677">Repeat</keyword>
<dbReference type="Proteomes" id="UP001428341">
    <property type="component" value="Unassembled WGS sequence"/>
</dbReference>
<dbReference type="InterPro" id="IPR046848">
    <property type="entry name" value="E_motif"/>
</dbReference>
<dbReference type="NCBIfam" id="TIGR00756">
    <property type="entry name" value="PPR"/>
    <property type="match status" value="7"/>
</dbReference>
<dbReference type="PANTHER" id="PTHR47926:SF405">
    <property type="entry name" value="DYW DOMAIN-CONTAINING PROTEIN"/>
    <property type="match status" value="1"/>
</dbReference>
<keyword evidence="5" id="KW-1185">Reference proteome</keyword>
<dbReference type="InterPro" id="IPR011990">
    <property type="entry name" value="TPR-like_helical_dom_sf"/>
</dbReference>
<dbReference type="FunFam" id="1.25.40.10:FF:000073">
    <property type="entry name" value="Pentatricopeptide repeat-containing protein chloroplastic"/>
    <property type="match status" value="1"/>
</dbReference>
<dbReference type="PANTHER" id="PTHR47926">
    <property type="entry name" value="PENTATRICOPEPTIDE REPEAT-CONTAINING PROTEIN"/>
    <property type="match status" value="1"/>
</dbReference>
<proteinExistence type="inferred from homology"/>
<feature type="repeat" description="PPR" evidence="3">
    <location>
        <begin position="139"/>
        <end position="169"/>
    </location>
</feature>
<dbReference type="Gene3D" id="1.25.40.10">
    <property type="entry name" value="Tetratricopeptide repeat domain"/>
    <property type="match status" value="4"/>
</dbReference>
<dbReference type="FunFam" id="1.25.40.10:FF:000090">
    <property type="entry name" value="Pentatricopeptide repeat-containing protein, chloroplastic"/>
    <property type="match status" value="1"/>
</dbReference>
<organism evidence="4 5">
    <name type="scientific">Citrus x changshan-huyou</name>
    <dbReference type="NCBI Taxonomy" id="2935761"/>
    <lineage>
        <taxon>Eukaryota</taxon>
        <taxon>Viridiplantae</taxon>
        <taxon>Streptophyta</taxon>
        <taxon>Embryophyta</taxon>
        <taxon>Tracheophyta</taxon>
        <taxon>Spermatophyta</taxon>
        <taxon>Magnoliopsida</taxon>
        <taxon>eudicotyledons</taxon>
        <taxon>Gunneridae</taxon>
        <taxon>Pentapetalae</taxon>
        <taxon>rosids</taxon>
        <taxon>malvids</taxon>
        <taxon>Sapindales</taxon>
        <taxon>Rutaceae</taxon>
        <taxon>Aurantioideae</taxon>
        <taxon>Citrus</taxon>
    </lineage>
</organism>
<name>A0AAP0MDX2_9ROSI</name>
<evidence type="ECO:0000313" key="5">
    <source>
        <dbReference type="Proteomes" id="UP001428341"/>
    </source>
</evidence>
<comment type="caution">
    <text evidence="4">The sequence shown here is derived from an EMBL/GenBank/DDBJ whole genome shotgun (WGS) entry which is preliminary data.</text>
</comment>
<comment type="similarity">
    <text evidence="2">Belongs to the PPR family. PCMP-E subfamily.</text>
</comment>
<feature type="repeat" description="PPR" evidence="3">
    <location>
        <begin position="271"/>
        <end position="305"/>
    </location>
</feature>
<reference evidence="4 5" key="1">
    <citation type="submission" date="2024-05" db="EMBL/GenBank/DDBJ databases">
        <title>Haplotype-resolved chromosome-level genome assembly of Huyou (Citrus changshanensis).</title>
        <authorList>
            <person name="Miao C."/>
            <person name="Chen W."/>
            <person name="Wu Y."/>
            <person name="Wang L."/>
            <person name="Zhao S."/>
            <person name="Grierson D."/>
            <person name="Xu C."/>
            <person name="Chen K."/>
        </authorList>
    </citation>
    <scope>NUCLEOTIDE SEQUENCE [LARGE SCALE GENOMIC DNA]</scope>
    <source>
        <strain evidence="4">01-14</strain>
        <tissue evidence="4">Leaf</tissue>
    </source>
</reference>
<gene>
    <name evidence="4" type="ORF">WN944_016527</name>
</gene>
<dbReference type="PROSITE" id="PS51375">
    <property type="entry name" value="PPR"/>
    <property type="match status" value="5"/>
</dbReference>
<evidence type="ECO:0008006" key="6">
    <source>
        <dbReference type="Google" id="ProtNLM"/>
    </source>
</evidence>
<feature type="repeat" description="PPR" evidence="3">
    <location>
        <begin position="170"/>
        <end position="204"/>
    </location>
</feature>
<dbReference type="GO" id="GO:0009451">
    <property type="term" value="P:RNA modification"/>
    <property type="evidence" value="ECO:0007669"/>
    <property type="project" value="InterPro"/>
</dbReference>
<dbReference type="InterPro" id="IPR002885">
    <property type="entry name" value="PPR_rpt"/>
</dbReference>
<accession>A0AAP0MDX2</accession>
<feature type="repeat" description="PPR" evidence="3">
    <location>
        <begin position="371"/>
        <end position="405"/>
    </location>
</feature>
<dbReference type="EMBL" id="JBCGBO010000005">
    <property type="protein sequence ID" value="KAK9201326.1"/>
    <property type="molecule type" value="Genomic_DNA"/>
</dbReference>
<evidence type="ECO:0000313" key="4">
    <source>
        <dbReference type="EMBL" id="KAK9201326.1"/>
    </source>
</evidence>
<evidence type="ECO:0000256" key="1">
    <source>
        <dbReference type="ARBA" id="ARBA00022737"/>
    </source>
</evidence>
<evidence type="ECO:0000256" key="2">
    <source>
        <dbReference type="ARBA" id="ARBA00061659"/>
    </source>
</evidence>
<protein>
    <recommendedName>
        <fullName evidence="6">Pentatricopeptide repeat-containing protein</fullName>
    </recommendedName>
</protein>
<dbReference type="Pfam" id="PF13041">
    <property type="entry name" value="PPR_2"/>
    <property type="match status" value="3"/>
</dbReference>
<dbReference type="AlphaFoldDB" id="A0AAP0MDX2"/>
<evidence type="ECO:0000256" key="3">
    <source>
        <dbReference type="PROSITE-ProRule" id="PRU00708"/>
    </source>
</evidence>